<evidence type="ECO:0000256" key="10">
    <source>
        <dbReference type="ARBA" id="ARBA00023004"/>
    </source>
</evidence>
<feature type="binding site" description="axial binding residue" evidence="13">
    <location>
        <position position="487"/>
    </location>
    <ligand>
        <name>heme</name>
        <dbReference type="ChEBI" id="CHEBI:30413"/>
    </ligand>
    <ligandPart>
        <name>Fe</name>
        <dbReference type="ChEBI" id="CHEBI:18248"/>
    </ligandPart>
</feature>
<dbReference type="InterPro" id="IPR011990">
    <property type="entry name" value="TPR-like_helical_dom_sf"/>
</dbReference>
<dbReference type="InterPro" id="IPR017972">
    <property type="entry name" value="Cyt_P450_CS"/>
</dbReference>
<dbReference type="EMBL" id="BDGU01000015">
    <property type="protein sequence ID" value="GAV99501.1"/>
    <property type="molecule type" value="Genomic_DNA"/>
</dbReference>
<dbReference type="InterPro" id="IPR036396">
    <property type="entry name" value="Cyt_P450_sf"/>
</dbReference>
<evidence type="ECO:0000256" key="1">
    <source>
        <dbReference type="ARBA" id="ARBA00001971"/>
    </source>
</evidence>
<dbReference type="AlphaFoldDB" id="A0A1Q3DWW5"/>
<keyword evidence="5 13" id="KW-0349">Heme</keyword>
<evidence type="ECO:0000256" key="7">
    <source>
        <dbReference type="ARBA" id="ARBA00022723"/>
    </source>
</evidence>
<keyword evidence="11" id="KW-0503">Monooxygenase</keyword>
<dbReference type="Proteomes" id="UP000188533">
    <property type="component" value="Unassembled WGS sequence"/>
</dbReference>
<organism evidence="14 15">
    <name type="scientific">Lentinula edodes</name>
    <name type="common">Shiitake mushroom</name>
    <name type="synonym">Lentinus edodes</name>
    <dbReference type="NCBI Taxonomy" id="5353"/>
    <lineage>
        <taxon>Eukaryota</taxon>
        <taxon>Fungi</taxon>
        <taxon>Dikarya</taxon>
        <taxon>Basidiomycota</taxon>
        <taxon>Agaricomycotina</taxon>
        <taxon>Agaricomycetes</taxon>
        <taxon>Agaricomycetidae</taxon>
        <taxon>Agaricales</taxon>
        <taxon>Marasmiineae</taxon>
        <taxon>Omphalotaceae</taxon>
        <taxon>Lentinula</taxon>
    </lineage>
</organism>
<dbReference type="InterPro" id="IPR050121">
    <property type="entry name" value="Cytochrome_P450_monoxygenase"/>
</dbReference>
<evidence type="ECO:0000256" key="12">
    <source>
        <dbReference type="ARBA" id="ARBA00023136"/>
    </source>
</evidence>
<proteinExistence type="inferred from homology"/>
<dbReference type="PRINTS" id="PR00465">
    <property type="entry name" value="EP450IV"/>
</dbReference>
<reference evidence="14 15" key="1">
    <citation type="submission" date="2016-08" db="EMBL/GenBank/DDBJ databases">
        <authorList>
            <consortium name="Lentinula edodes genome sequencing consortium"/>
            <person name="Sakamoto Y."/>
            <person name="Nakade K."/>
            <person name="Sato S."/>
            <person name="Yoshida Y."/>
            <person name="Miyazaki K."/>
            <person name="Natsume S."/>
            <person name="Konno N."/>
        </authorList>
    </citation>
    <scope>NUCLEOTIDE SEQUENCE [LARGE SCALE GENOMIC DNA]</scope>
    <source>
        <strain evidence="14 15">NBRC 111202</strain>
    </source>
</reference>
<keyword evidence="8" id="KW-1133">Transmembrane helix</keyword>
<keyword evidence="6" id="KW-0812">Transmembrane</keyword>
<evidence type="ECO:0000256" key="9">
    <source>
        <dbReference type="ARBA" id="ARBA00023002"/>
    </source>
</evidence>
<accession>A0A1Q3DWW5</accession>
<dbReference type="Pfam" id="PF00067">
    <property type="entry name" value="p450"/>
    <property type="match status" value="1"/>
</dbReference>
<dbReference type="GO" id="GO:0016705">
    <property type="term" value="F:oxidoreductase activity, acting on paired donors, with incorporation or reduction of molecular oxygen"/>
    <property type="evidence" value="ECO:0007669"/>
    <property type="project" value="InterPro"/>
</dbReference>
<evidence type="ECO:0000256" key="11">
    <source>
        <dbReference type="ARBA" id="ARBA00023033"/>
    </source>
</evidence>
<sequence>MNPALLVPLSAIAYLLLSLLRRRKSLRFIQGPPVSSWLLGHEYELANQAEVGDLEFKWFRDYGTVFRSAGCCGEDILMVSDAEALHHILNTGGYRYPKTRDAVRFIKQISGRGLTWAQGAVHQRHKKALSPAFSESQLRMLLPLFQMYSDKLALRWRERFADSQIIDISHWLPKVTLDVLGESSFDFQFGSLDDKSSDLRVALQTMFASSQRPSKFTLFLRAWKRALPDSVVEYFEGIYVTEEDIRFKAYVDAAKGAARELLEENSLNLVANGEKIAQENHDYLKGAEGKKDMLNMLLRSKAAEDPKKRLDDDEVLSQVSTMIFAGFEITACTLTWIIYELSRKIEDQQKLRAEIDAVWVKRGDNAVLTSNDYDTMPFLNACIKEGLRLHPGVQFTTREADLDDVVPLAQPVISTSGEVLKKIPVMKGQRVHIAIAAYNRSSSVWGPDADQWNPSRYLDPSSESKKQQSMIGVFGNVMSFGSGVRACIGWRFAVIEMQAILVCLLTQFEFELPPGGLDIQTVPLRSMNAPMLRGKLDQGLQMPLVVKRRPRQLVLVDIFNFSMFAPTRSSIPNVISMENASQQIPYTRYSRSPMNSAATSPGQSTLTLLKSSECQSNPSHPQNWDIGTMSNTIVPGSCWVMKIRYDGHFDIAGNSVASEIPGAFSRHTFFCWNPLDVGKENVYRLANTFMGKLTADNIIIFIKACIFYPFPPHSSCIPQEIHLPVEIAPFHSQLQKFFSVFPSPFSYKIDNAEHTCEQNTQLRLIFRNGMERANRLKDDGNAAYHSKDGLKAADAFHEAGNCVKDLLEQNLDKSEREMARRFLAICYANRANVWLLPGSLMDLRRCVEDAIKAEDSDPSYSKSYIRQARGYQGLGEFDKAMDTIARALSREDLMYDVDLVKSLLVLQTDGKGLPQTRVEMEEWKRKILTGDVASAKRMKSVPTNGAWHRKVEGHCTNICRERG</sequence>
<comment type="similarity">
    <text evidence="4">Belongs to the cytochrome P450 family.</text>
</comment>
<dbReference type="PRINTS" id="PR00385">
    <property type="entry name" value="P450"/>
</dbReference>
<evidence type="ECO:0000313" key="14">
    <source>
        <dbReference type="EMBL" id="GAV99501.1"/>
    </source>
</evidence>
<keyword evidence="12" id="KW-0472">Membrane</keyword>
<dbReference type="Gene3D" id="1.10.630.10">
    <property type="entry name" value="Cytochrome P450"/>
    <property type="match status" value="1"/>
</dbReference>
<evidence type="ECO:0000256" key="2">
    <source>
        <dbReference type="ARBA" id="ARBA00004370"/>
    </source>
</evidence>
<evidence type="ECO:0000256" key="8">
    <source>
        <dbReference type="ARBA" id="ARBA00022989"/>
    </source>
</evidence>
<evidence type="ECO:0000256" key="5">
    <source>
        <dbReference type="ARBA" id="ARBA00022617"/>
    </source>
</evidence>
<dbReference type="SUPFAM" id="SSF48452">
    <property type="entry name" value="TPR-like"/>
    <property type="match status" value="1"/>
</dbReference>
<keyword evidence="9" id="KW-0560">Oxidoreductase</keyword>
<dbReference type="GO" id="GO:0005506">
    <property type="term" value="F:iron ion binding"/>
    <property type="evidence" value="ECO:0007669"/>
    <property type="project" value="InterPro"/>
</dbReference>
<dbReference type="STRING" id="5353.A0A1Q3DWW5"/>
<keyword evidence="15" id="KW-1185">Reference proteome</keyword>
<evidence type="ECO:0000313" key="15">
    <source>
        <dbReference type="Proteomes" id="UP000188533"/>
    </source>
</evidence>
<gene>
    <name evidence="14" type="ORF">LENED_000961</name>
</gene>
<reference evidence="14 15" key="2">
    <citation type="submission" date="2017-02" db="EMBL/GenBank/DDBJ databases">
        <title>A genome survey and senescence transcriptome analysis in Lentinula edodes.</title>
        <authorList>
            <person name="Sakamoto Y."/>
            <person name="Nakade K."/>
            <person name="Sato S."/>
            <person name="Yoshida Y."/>
            <person name="Miyazaki K."/>
            <person name="Natsume S."/>
            <person name="Konno N."/>
        </authorList>
    </citation>
    <scope>NUCLEOTIDE SEQUENCE [LARGE SCALE GENOMIC DNA]</scope>
    <source>
        <strain evidence="14 15">NBRC 111202</strain>
    </source>
</reference>
<dbReference type="Gene3D" id="1.25.40.10">
    <property type="entry name" value="Tetratricopeptide repeat domain"/>
    <property type="match status" value="1"/>
</dbReference>
<dbReference type="PANTHER" id="PTHR24305:SF166">
    <property type="entry name" value="CYTOCHROME P450 12A4, MITOCHONDRIAL-RELATED"/>
    <property type="match status" value="1"/>
</dbReference>
<dbReference type="GO" id="GO:0016020">
    <property type="term" value="C:membrane"/>
    <property type="evidence" value="ECO:0007669"/>
    <property type="project" value="UniProtKB-SubCell"/>
</dbReference>
<dbReference type="GO" id="GO:0004497">
    <property type="term" value="F:monooxygenase activity"/>
    <property type="evidence" value="ECO:0007669"/>
    <property type="project" value="UniProtKB-KW"/>
</dbReference>
<keyword evidence="10 13" id="KW-0408">Iron</keyword>
<protein>
    <submittedName>
        <fullName evidence="14">Cytochrome p450</fullName>
    </submittedName>
</protein>
<dbReference type="InterPro" id="IPR001128">
    <property type="entry name" value="Cyt_P450"/>
</dbReference>
<dbReference type="InterPro" id="IPR002403">
    <property type="entry name" value="Cyt_P450_E_grp-IV"/>
</dbReference>
<evidence type="ECO:0000256" key="6">
    <source>
        <dbReference type="ARBA" id="ARBA00022692"/>
    </source>
</evidence>
<evidence type="ECO:0000256" key="3">
    <source>
        <dbReference type="ARBA" id="ARBA00004721"/>
    </source>
</evidence>
<evidence type="ECO:0000256" key="13">
    <source>
        <dbReference type="PIRSR" id="PIRSR602403-1"/>
    </source>
</evidence>
<comment type="subcellular location">
    <subcellularLocation>
        <location evidence="2">Membrane</location>
    </subcellularLocation>
</comment>
<comment type="pathway">
    <text evidence="3">Secondary metabolite biosynthesis; terpenoid biosynthesis.</text>
</comment>
<dbReference type="GO" id="GO:0020037">
    <property type="term" value="F:heme binding"/>
    <property type="evidence" value="ECO:0007669"/>
    <property type="project" value="InterPro"/>
</dbReference>
<dbReference type="PROSITE" id="PS00086">
    <property type="entry name" value="CYTOCHROME_P450"/>
    <property type="match status" value="1"/>
</dbReference>
<comment type="cofactor">
    <cofactor evidence="1 13">
        <name>heme</name>
        <dbReference type="ChEBI" id="CHEBI:30413"/>
    </cofactor>
</comment>
<dbReference type="PANTHER" id="PTHR24305">
    <property type="entry name" value="CYTOCHROME P450"/>
    <property type="match status" value="1"/>
</dbReference>
<evidence type="ECO:0000256" key="4">
    <source>
        <dbReference type="ARBA" id="ARBA00010617"/>
    </source>
</evidence>
<name>A0A1Q3DWW5_LENED</name>
<dbReference type="SUPFAM" id="SSF48264">
    <property type="entry name" value="Cytochrome P450"/>
    <property type="match status" value="1"/>
</dbReference>
<comment type="caution">
    <text evidence="14">The sequence shown here is derived from an EMBL/GenBank/DDBJ whole genome shotgun (WGS) entry which is preliminary data.</text>
</comment>
<keyword evidence="7 13" id="KW-0479">Metal-binding</keyword>